<evidence type="ECO:0000256" key="1">
    <source>
        <dbReference type="ARBA" id="ARBA00022670"/>
    </source>
</evidence>
<dbReference type="InterPro" id="IPR001818">
    <property type="entry name" value="Pept_M10_metallopeptidase"/>
</dbReference>
<keyword evidence="4 7" id="KW-0862">Zinc</keyword>
<evidence type="ECO:0000256" key="2">
    <source>
        <dbReference type="ARBA" id="ARBA00022723"/>
    </source>
</evidence>
<protein>
    <recommendedName>
        <fullName evidence="8">Peptidase metallopeptidase domain-containing protein</fullName>
    </recommendedName>
</protein>
<dbReference type="Gene3D" id="3.40.390.10">
    <property type="entry name" value="Collagenase (Catalytic Domain)"/>
    <property type="match status" value="1"/>
</dbReference>
<reference evidence="9" key="1">
    <citation type="submission" date="2021-01" db="EMBL/GenBank/DDBJ databases">
        <authorList>
            <person name="Corre E."/>
            <person name="Pelletier E."/>
            <person name="Niang G."/>
            <person name="Scheremetjew M."/>
            <person name="Finn R."/>
            <person name="Kale V."/>
            <person name="Holt S."/>
            <person name="Cochrane G."/>
            <person name="Meng A."/>
            <person name="Brown T."/>
            <person name="Cohen L."/>
        </authorList>
    </citation>
    <scope>NUCLEOTIDE SEQUENCE</scope>
    <source>
        <strain evidence="9">CCMP2222</strain>
    </source>
</reference>
<name>A0A7S2CJW2_9DINO</name>
<proteinExistence type="predicted"/>
<feature type="binding site" evidence="7">
    <location>
        <position position="110"/>
    </location>
    <ligand>
        <name>Zn(2+)</name>
        <dbReference type="ChEBI" id="CHEBI:29105"/>
        <label>2</label>
        <note>catalytic</note>
    </ligand>
</feature>
<dbReference type="PANTHER" id="PTHR10201">
    <property type="entry name" value="MATRIX METALLOPROTEINASE"/>
    <property type="match status" value="1"/>
</dbReference>
<dbReference type="InterPro" id="IPR006026">
    <property type="entry name" value="Peptidase_Metallo"/>
</dbReference>
<gene>
    <name evidence="9" type="ORF">AAND1436_LOCUS18546</name>
</gene>
<dbReference type="PANTHER" id="PTHR10201:SF323">
    <property type="entry name" value="MATRIX METALLOPROTEINASE-21"/>
    <property type="match status" value="1"/>
</dbReference>
<evidence type="ECO:0000256" key="7">
    <source>
        <dbReference type="PIRSR" id="PIRSR621190-2"/>
    </source>
</evidence>
<feature type="domain" description="Peptidase metallopeptidase" evidence="8">
    <location>
        <begin position="2"/>
        <end position="154"/>
    </location>
</feature>
<dbReference type="EMBL" id="HBGQ01037656">
    <property type="protein sequence ID" value="CAD9427533.1"/>
    <property type="molecule type" value="Transcribed_RNA"/>
</dbReference>
<keyword evidence="3" id="KW-0378">Hydrolase</keyword>
<organism evidence="9">
    <name type="scientific">Alexandrium andersonii</name>
    <dbReference type="NCBI Taxonomy" id="327968"/>
    <lineage>
        <taxon>Eukaryota</taxon>
        <taxon>Sar</taxon>
        <taxon>Alveolata</taxon>
        <taxon>Dinophyceae</taxon>
        <taxon>Gonyaulacales</taxon>
        <taxon>Pyrocystaceae</taxon>
        <taxon>Alexandrium</taxon>
    </lineage>
</organism>
<comment type="cofactor">
    <cofactor evidence="7">
        <name>Zn(2+)</name>
        <dbReference type="ChEBI" id="CHEBI:29105"/>
    </cofactor>
    <text evidence="7">Binds 2 Zn(2+) ions per subunit.</text>
</comment>
<evidence type="ECO:0000256" key="5">
    <source>
        <dbReference type="ARBA" id="ARBA00023049"/>
    </source>
</evidence>
<accession>A0A7S2CJW2</accession>
<dbReference type="SMART" id="SM00235">
    <property type="entry name" value="ZnMc"/>
    <property type="match status" value="1"/>
</dbReference>
<sequence length="221" mass="23289">MYTIGHLPGYLSKTKAHAEIQEAFEQWGNAVNINFAYTGAAVRARLRVDFECLAAIGEALGGGLARPGGQLAEATRKGVKLDAAERWLLRRQAVPERHPKAVHLFPVLLHEIGHVLGLAHSSGEEDVMWPYLKSGAAAHLSANDISRARELMGAPVARSSLPAASADGDIRKELAELRGDVAAMRAEMKEMSRVIAAAFEGSPVGSGAKAVAGCCKSGGAS</sequence>
<dbReference type="Pfam" id="PF00413">
    <property type="entry name" value="Peptidase_M10"/>
    <property type="match status" value="1"/>
</dbReference>
<feature type="binding site" evidence="7">
    <location>
        <position position="114"/>
    </location>
    <ligand>
        <name>Zn(2+)</name>
        <dbReference type="ChEBI" id="CHEBI:29105"/>
        <label>2</label>
        <note>catalytic</note>
    </ligand>
</feature>
<dbReference type="PRINTS" id="PR00138">
    <property type="entry name" value="MATRIXIN"/>
</dbReference>
<evidence type="ECO:0000313" key="9">
    <source>
        <dbReference type="EMBL" id="CAD9427533.1"/>
    </source>
</evidence>
<dbReference type="InterPro" id="IPR021190">
    <property type="entry name" value="Pept_M10A"/>
</dbReference>
<keyword evidence="5" id="KW-0482">Metalloprotease</keyword>
<dbReference type="GO" id="GO:0031012">
    <property type="term" value="C:extracellular matrix"/>
    <property type="evidence" value="ECO:0007669"/>
    <property type="project" value="InterPro"/>
</dbReference>
<evidence type="ECO:0000256" key="4">
    <source>
        <dbReference type="ARBA" id="ARBA00022833"/>
    </source>
</evidence>
<evidence type="ECO:0000256" key="3">
    <source>
        <dbReference type="ARBA" id="ARBA00022801"/>
    </source>
</evidence>
<feature type="binding site" evidence="7">
    <location>
        <position position="120"/>
    </location>
    <ligand>
        <name>Zn(2+)</name>
        <dbReference type="ChEBI" id="CHEBI:29105"/>
        <label>2</label>
        <note>catalytic</note>
    </ligand>
</feature>
<dbReference type="InterPro" id="IPR024079">
    <property type="entry name" value="MetalloPept_cat_dom_sf"/>
</dbReference>
<evidence type="ECO:0000259" key="8">
    <source>
        <dbReference type="SMART" id="SM00235"/>
    </source>
</evidence>
<keyword evidence="2 7" id="KW-0479">Metal-binding</keyword>
<feature type="active site" evidence="6">
    <location>
        <position position="111"/>
    </location>
</feature>
<evidence type="ECO:0000256" key="6">
    <source>
        <dbReference type="PIRSR" id="PIRSR621190-1"/>
    </source>
</evidence>
<dbReference type="SUPFAM" id="SSF55486">
    <property type="entry name" value="Metalloproteases ('zincins'), catalytic domain"/>
    <property type="match status" value="1"/>
</dbReference>
<keyword evidence="1" id="KW-0645">Protease</keyword>
<dbReference type="AlphaFoldDB" id="A0A7S2CJW2"/>
<dbReference type="GO" id="GO:0006508">
    <property type="term" value="P:proteolysis"/>
    <property type="evidence" value="ECO:0007669"/>
    <property type="project" value="UniProtKB-KW"/>
</dbReference>
<dbReference type="GO" id="GO:0008270">
    <property type="term" value="F:zinc ion binding"/>
    <property type="evidence" value="ECO:0007669"/>
    <property type="project" value="InterPro"/>
</dbReference>
<dbReference type="GO" id="GO:0004222">
    <property type="term" value="F:metalloendopeptidase activity"/>
    <property type="evidence" value="ECO:0007669"/>
    <property type="project" value="InterPro"/>
</dbReference>
<feature type="binding site" evidence="7">
    <location>
        <position position="128"/>
    </location>
    <ligand>
        <name>Zn(2+)</name>
        <dbReference type="ChEBI" id="CHEBI:29105"/>
        <label>2</label>
        <note>catalytic</note>
    </ligand>
</feature>